<feature type="compositionally biased region" description="Basic residues" evidence="1">
    <location>
        <begin position="101"/>
        <end position="110"/>
    </location>
</feature>
<sequence length="110" mass="11853">MRVIEKCNYEDGPPNQLLGLDRQGHSGISENATPLLNTPGDRLEDPAHHAMTAADLLRGALKVSLSAQQRQGDWITLQFAEHYPSPSPLGDGGGSEEKTHFRQSHAGKAG</sequence>
<keyword evidence="3" id="KW-1185">Reference proteome</keyword>
<evidence type="ECO:0000313" key="3">
    <source>
        <dbReference type="Proteomes" id="UP001054945"/>
    </source>
</evidence>
<name>A0AAV4NZ48_CAEEX</name>
<feature type="region of interest" description="Disordered" evidence="1">
    <location>
        <begin position="81"/>
        <end position="110"/>
    </location>
</feature>
<proteinExistence type="predicted"/>
<dbReference type="EMBL" id="BPLR01003914">
    <property type="protein sequence ID" value="GIX90160.1"/>
    <property type="molecule type" value="Genomic_DNA"/>
</dbReference>
<dbReference type="AlphaFoldDB" id="A0AAV4NZ48"/>
<evidence type="ECO:0000256" key="1">
    <source>
        <dbReference type="SAM" id="MobiDB-lite"/>
    </source>
</evidence>
<organism evidence="2 3">
    <name type="scientific">Caerostris extrusa</name>
    <name type="common">Bark spider</name>
    <name type="synonym">Caerostris bankana</name>
    <dbReference type="NCBI Taxonomy" id="172846"/>
    <lineage>
        <taxon>Eukaryota</taxon>
        <taxon>Metazoa</taxon>
        <taxon>Ecdysozoa</taxon>
        <taxon>Arthropoda</taxon>
        <taxon>Chelicerata</taxon>
        <taxon>Arachnida</taxon>
        <taxon>Araneae</taxon>
        <taxon>Araneomorphae</taxon>
        <taxon>Entelegynae</taxon>
        <taxon>Araneoidea</taxon>
        <taxon>Araneidae</taxon>
        <taxon>Caerostris</taxon>
    </lineage>
</organism>
<accession>A0AAV4NZ48</accession>
<dbReference type="Proteomes" id="UP001054945">
    <property type="component" value="Unassembled WGS sequence"/>
</dbReference>
<feature type="compositionally biased region" description="Polar residues" evidence="1">
    <location>
        <begin position="26"/>
        <end position="36"/>
    </location>
</feature>
<reference evidence="2 3" key="1">
    <citation type="submission" date="2021-06" db="EMBL/GenBank/DDBJ databases">
        <title>Caerostris extrusa draft genome.</title>
        <authorList>
            <person name="Kono N."/>
            <person name="Arakawa K."/>
        </authorList>
    </citation>
    <scope>NUCLEOTIDE SEQUENCE [LARGE SCALE GENOMIC DNA]</scope>
</reference>
<evidence type="ECO:0000313" key="2">
    <source>
        <dbReference type="EMBL" id="GIX90160.1"/>
    </source>
</evidence>
<comment type="caution">
    <text evidence="2">The sequence shown here is derived from an EMBL/GenBank/DDBJ whole genome shotgun (WGS) entry which is preliminary data.</text>
</comment>
<protein>
    <submittedName>
        <fullName evidence="2">Uncharacterized protein</fullName>
    </submittedName>
</protein>
<gene>
    <name evidence="2" type="ORF">CEXT_35751</name>
</gene>
<feature type="region of interest" description="Disordered" evidence="1">
    <location>
        <begin position="1"/>
        <end position="43"/>
    </location>
</feature>